<dbReference type="Pfam" id="PF08240">
    <property type="entry name" value="ADH_N"/>
    <property type="match status" value="1"/>
</dbReference>
<keyword evidence="3" id="KW-1185">Reference proteome</keyword>
<dbReference type="InterPro" id="IPR011032">
    <property type="entry name" value="GroES-like_sf"/>
</dbReference>
<dbReference type="Gene3D" id="3.40.50.720">
    <property type="entry name" value="NAD(P)-binding Rossmann-like Domain"/>
    <property type="match status" value="1"/>
</dbReference>
<dbReference type="InterPro" id="IPR036291">
    <property type="entry name" value="NAD(P)-bd_dom_sf"/>
</dbReference>
<dbReference type="InterPro" id="IPR020843">
    <property type="entry name" value="ER"/>
</dbReference>
<dbReference type="InterPro" id="IPR052733">
    <property type="entry name" value="Chloroplast_QOR"/>
</dbReference>
<comment type="caution">
    <text evidence="2">The sequence shown here is derived from an EMBL/GenBank/DDBJ whole genome shotgun (WGS) entry which is preliminary data.</text>
</comment>
<organism evidence="2 3">
    <name type="scientific">Kitasatospora acidiphila</name>
    <dbReference type="NCBI Taxonomy" id="2567942"/>
    <lineage>
        <taxon>Bacteria</taxon>
        <taxon>Bacillati</taxon>
        <taxon>Actinomycetota</taxon>
        <taxon>Actinomycetes</taxon>
        <taxon>Kitasatosporales</taxon>
        <taxon>Streptomycetaceae</taxon>
        <taxon>Kitasatospora</taxon>
    </lineage>
</organism>
<accession>A0A540WDG6</accession>
<dbReference type="Proteomes" id="UP000319103">
    <property type="component" value="Unassembled WGS sequence"/>
</dbReference>
<dbReference type="SMART" id="SM00829">
    <property type="entry name" value="PKS_ER"/>
    <property type="match status" value="1"/>
</dbReference>
<evidence type="ECO:0000313" key="3">
    <source>
        <dbReference type="Proteomes" id="UP000319103"/>
    </source>
</evidence>
<dbReference type="SUPFAM" id="SSF51735">
    <property type="entry name" value="NAD(P)-binding Rossmann-fold domains"/>
    <property type="match status" value="1"/>
</dbReference>
<protein>
    <submittedName>
        <fullName evidence="2">NADP-dependent oxidoreductase</fullName>
    </submittedName>
</protein>
<dbReference type="GO" id="GO:0016491">
    <property type="term" value="F:oxidoreductase activity"/>
    <property type="evidence" value="ECO:0007669"/>
    <property type="project" value="InterPro"/>
</dbReference>
<sequence length="331" mass="33710">MTAVIARDYGPPEQFALAEPPIPHAGPGQLQVRVAAASLNPADLVLPGGDFRDTLELPFPHVPGNNFAGTVTEVGPGVTGYAVGDEVFGLALPRVLRPMADPARPSLGTGMLARYAVVEADTPLIAHRPSAVSTTQAAALATAGLTALALLAQAEVLPGERVLVVGAGGGVGTTLLPPLAAAGAHVIATGTAEETALLRRLGAAEVIDYRHADVPAAVRASHPDGVDAVLNLALPSDRLTGLGSTLRGGGRLLTITFPPPGEDAAGRPDVTVTLVLDMAGRLATMRDVAEEAAAGRLRATVGRSYPFAEAVAACTDFARRHTTGKLVVTLD</sequence>
<reference evidence="2 3" key="1">
    <citation type="submission" date="2019-06" db="EMBL/GenBank/DDBJ databases">
        <title>Description of Kitasatospora acidophila sp. nov. isolated from pine grove soil, and reclassification of Streptomyces novaecaesareae to Kitasatospora novaeceasareae comb. nov.</title>
        <authorList>
            <person name="Kim M.J."/>
        </authorList>
    </citation>
    <scope>NUCLEOTIDE SEQUENCE [LARGE SCALE GENOMIC DNA]</scope>
    <source>
        <strain evidence="2 3">MMS16-CNU292</strain>
    </source>
</reference>
<proteinExistence type="predicted"/>
<dbReference type="AlphaFoldDB" id="A0A540WDG6"/>
<dbReference type="PANTHER" id="PTHR44013">
    <property type="entry name" value="ZINC-TYPE ALCOHOL DEHYDROGENASE-LIKE PROTEIN C16A3.02C"/>
    <property type="match status" value="1"/>
</dbReference>
<dbReference type="Pfam" id="PF13602">
    <property type="entry name" value="ADH_zinc_N_2"/>
    <property type="match status" value="1"/>
</dbReference>
<dbReference type="InterPro" id="IPR013154">
    <property type="entry name" value="ADH-like_N"/>
</dbReference>
<dbReference type="PANTHER" id="PTHR44013:SF1">
    <property type="entry name" value="ZINC-TYPE ALCOHOL DEHYDROGENASE-LIKE PROTEIN C16A3.02C"/>
    <property type="match status" value="1"/>
</dbReference>
<dbReference type="Gene3D" id="3.90.180.10">
    <property type="entry name" value="Medium-chain alcohol dehydrogenases, catalytic domain"/>
    <property type="match status" value="1"/>
</dbReference>
<feature type="domain" description="Enoyl reductase (ER)" evidence="1">
    <location>
        <begin position="10"/>
        <end position="328"/>
    </location>
</feature>
<dbReference type="CDD" id="cd05289">
    <property type="entry name" value="MDR_like_2"/>
    <property type="match status" value="1"/>
</dbReference>
<gene>
    <name evidence="2" type="ORF">E6W39_01640</name>
</gene>
<dbReference type="SUPFAM" id="SSF50129">
    <property type="entry name" value="GroES-like"/>
    <property type="match status" value="1"/>
</dbReference>
<name>A0A540WDG6_9ACTN</name>
<evidence type="ECO:0000259" key="1">
    <source>
        <dbReference type="SMART" id="SM00829"/>
    </source>
</evidence>
<dbReference type="OrthoDB" id="3175656at2"/>
<evidence type="ECO:0000313" key="2">
    <source>
        <dbReference type="EMBL" id="TQF07071.1"/>
    </source>
</evidence>
<dbReference type="EMBL" id="VIGB01000003">
    <property type="protein sequence ID" value="TQF07071.1"/>
    <property type="molecule type" value="Genomic_DNA"/>
</dbReference>